<dbReference type="PANTHER" id="PTHR42923:SF3">
    <property type="entry name" value="PROTOPORPHYRINOGEN OXIDASE"/>
    <property type="match status" value="1"/>
</dbReference>
<keyword evidence="6" id="KW-0963">Cytoplasm</keyword>
<comment type="similarity">
    <text evidence="6">Belongs to the protoporphyrinogen/coproporphyrinogen oxidase family. Coproporphyrinogen III oxidase subfamily.</text>
</comment>
<sequence>MKKVAIIGAGITGLSAAFYAKKAGNAVTVFDKKSHVGGVMQTLSQNGFIYETGPSTGVVSLPEVTELFEDLNIHHLLEEAPRLSGNRFILKNGKLHPIPTGPLSGLATPLFSWKDKFGMPLEPFRPRGTDPEENLTSFVRRRLGNSILEYAVDPFVSGVYAGTPDDMIPKYALPKLYNLERDYGSFIRGSIAKMKQPKTDRDKKASKKTFSAKGGLSVLAEHLEKDIGKENFVMNANPIVIPAAGEYQIQVGEKNFGPFDRVIFTAGADHVFEALPFAQEKFPDASQVLYAKVAEAAIGFNHWTGLPLNGFGALMPSKEKRNILGILYMSSLFQNRAPQGGALLAVFVGGLRHPEFLNLNDGQFREMVGKEVASIMQIPHFEPDLFEITRHEHAIPQYDKKTPLREKAYKGIEQAYPGILMGGNGIDGIGMAKRIAQGRALAERIR</sequence>
<dbReference type="InterPro" id="IPR050464">
    <property type="entry name" value="Zeta_carotene_desat/Oxidored"/>
</dbReference>
<dbReference type="AlphaFoldDB" id="A0A1M6YPM6"/>
<dbReference type="EC" id="1.3.3.15" evidence="6"/>
<evidence type="ECO:0000256" key="6">
    <source>
        <dbReference type="RuleBase" id="RU364052"/>
    </source>
</evidence>
<dbReference type="NCBIfam" id="TIGR00562">
    <property type="entry name" value="proto_IX_ox"/>
    <property type="match status" value="1"/>
</dbReference>
<dbReference type="GO" id="GO:0005737">
    <property type="term" value="C:cytoplasm"/>
    <property type="evidence" value="ECO:0007669"/>
    <property type="project" value="UniProtKB-SubCell"/>
</dbReference>
<keyword evidence="3 6" id="KW-0274">FAD</keyword>
<evidence type="ECO:0000256" key="2">
    <source>
        <dbReference type="ARBA" id="ARBA00022630"/>
    </source>
</evidence>
<accession>A0A1M6YPM6</accession>
<dbReference type="EMBL" id="FRAW01000046">
    <property type="protein sequence ID" value="SHL20167.1"/>
    <property type="molecule type" value="Genomic_DNA"/>
</dbReference>
<evidence type="ECO:0000259" key="7">
    <source>
        <dbReference type="Pfam" id="PF01593"/>
    </source>
</evidence>
<evidence type="ECO:0000256" key="3">
    <source>
        <dbReference type="ARBA" id="ARBA00022827"/>
    </source>
</evidence>
<dbReference type="PANTHER" id="PTHR42923">
    <property type="entry name" value="PROTOPORPHYRINOGEN OXIDASE"/>
    <property type="match status" value="1"/>
</dbReference>
<dbReference type="InterPro" id="IPR004572">
    <property type="entry name" value="Protoporphyrinogen_oxidase"/>
</dbReference>
<keyword evidence="9" id="KW-1185">Reference proteome</keyword>
<protein>
    <recommendedName>
        <fullName evidence="6">Coproporphyrinogen III oxidase</fullName>
        <ecNumber evidence="6">1.3.3.15</ecNumber>
    </recommendedName>
</protein>
<gene>
    <name evidence="8" type="ORF">SAMN05720469_14610</name>
</gene>
<dbReference type="SUPFAM" id="SSF51905">
    <property type="entry name" value="FAD/NAD(P)-binding domain"/>
    <property type="match status" value="1"/>
</dbReference>
<keyword evidence="2 6" id="KW-0285">Flavoprotein</keyword>
<keyword evidence="5 6" id="KW-0350">Heme biosynthesis</keyword>
<feature type="domain" description="Amine oxidase" evidence="7">
    <location>
        <begin position="11"/>
        <end position="445"/>
    </location>
</feature>
<comment type="pathway">
    <text evidence="6">Porphyrin-containing compound metabolism; protoheme biosynthesis.</text>
</comment>
<organism evidence="8 9">
    <name type="scientific">Fibrobacter intestinalis</name>
    <dbReference type="NCBI Taxonomy" id="28122"/>
    <lineage>
        <taxon>Bacteria</taxon>
        <taxon>Pseudomonadati</taxon>
        <taxon>Fibrobacterota</taxon>
        <taxon>Fibrobacteria</taxon>
        <taxon>Fibrobacterales</taxon>
        <taxon>Fibrobacteraceae</taxon>
        <taxon>Fibrobacter</taxon>
    </lineage>
</organism>
<comment type="subcellular location">
    <subcellularLocation>
        <location evidence="6">Cytoplasm</location>
    </subcellularLocation>
</comment>
<dbReference type="UniPathway" id="UPA00252"/>
<name>A0A1M6YPM6_9BACT</name>
<dbReference type="GO" id="GO:0006783">
    <property type="term" value="P:heme biosynthetic process"/>
    <property type="evidence" value="ECO:0007669"/>
    <property type="project" value="UniProtKB-UniRule"/>
</dbReference>
<evidence type="ECO:0000256" key="1">
    <source>
        <dbReference type="ARBA" id="ARBA00001974"/>
    </source>
</evidence>
<comment type="function">
    <text evidence="6">Involved in coproporphyrin-dependent heme b biosynthesis. Catalyzes the oxidation of coproporphyrinogen III to coproporphyrin III.</text>
</comment>
<dbReference type="Proteomes" id="UP000184275">
    <property type="component" value="Unassembled WGS sequence"/>
</dbReference>
<dbReference type="InterPro" id="IPR002937">
    <property type="entry name" value="Amino_oxidase"/>
</dbReference>
<dbReference type="GO" id="GO:0004729">
    <property type="term" value="F:oxygen-dependent protoporphyrinogen oxidase activity"/>
    <property type="evidence" value="ECO:0007669"/>
    <property type="project" value="UniProtKB-UniRule"/>
</dbReference>
<dbReference type="Gene3D" id="3.90.660.20">
    <property type="entry name" value="Protoporphyrinogen oxidase, mitochondrial, domain 2"/>
    <property type="match status" value="1"/>
</dbReference>
<dbReference type="PRINTS" id="PR00419">
    <property type="entry name" value="ADXRDTASE"/>
</dbReference>
<evidence type="ECO:0000313" key="9">
    <source>
        <dbReference type="Proteomes" id="UP000184275"/>
    </source>
</evidence>
<reference evidence="9" key="1">
    <citation type="submission" date="2016-11" db="EMBL/GenBank/DDBJ databases">
        <authorList>
            <person name="Varghese N."/>
            <person name="Submissions S."/>
        </authorList>
    </citation>
    <scope>NUCLEOTIDE SEQUENCE [LARGE SCALE GENOMIC DNA]</scope>
    <source>
        <strain evidence="9">UWOS</strain>
    </source>
</reference>
<evidence type="ECO:0000256" key="5">
    <source>
        <dbReference type="ARBA" id="ARBA00023133"/>
    </source>
</evidence>
<comment type="cofactor">
    <cofactor evidence="1 6">
        <name>FAD</name>
        <dbReference type="ChEBI" id="CHEBI:57692"/>
    </cofactor>
</comment>
<comment type="catalytic activity">
    <reaction evidence="6">
        <text>coproporphyrinogen III + 3 O2 = coproporphyrin III + 3 H2O2</text>
        <dbReference type="Rhea" id="RHEA:43436"/>
        <dbReference type="ChEBI" id="CHEBI:15379"/>
        <dbReference type="ChEBI" id="CHEBI:16240"/>
        <dbReference type="ChEBI" id="CHEBI:57309"/>
        <dbReference type="ChEBI" id="CHEBI:131725"/>
        <dbReference type="EC" id="1.3.3.15"/>
    </reaction>
</comment>
<evidence type="ECO:0000313" key="8">
    <source>
        <dbReference type="EMBL" id="SHL20167.1"/>
    </source>
</evidence>
<dbReference type="InterPro" id="IPR036188">
    <property type="entry name" value="FAD/NAD-bd_sf"/>
</dbReference>
<dbReference type="Gene3D" id="1.10.3110.10">
    <property type="entry name" value="protoporphyrinogen ix oxidase, domain 3"/>
    <property type="match status" value="1"/>
</dbReference>
<dbReference type="SUPFAM" id="SSF54373">
    <property type="entry name" value="FAD-linked reductases, C-terminal domain"/>
    <property type="match status" value="1"/>
</dbReference>
<dbReference type="Gene3D" id="3.50.50.60">
    <property type="entry name" value="FAD/NAD(P)-binding domain"/>
    <property type="match status" value="1"/>
</dbReference>
<evidence type="ECO:0000256" key="4">
    <source>
        <dbReference type="ARBA" id="ARBA00023002"/>
    </source>
</evidence>
<dbReference type="RefSeq" id="WP_073306135.1">
    <property type="nucleotide sequence ID" value="NZ_FRAW01000046.1"/>
</dbReference>
<keyword evidence="4 6" id="KW-0560">Oxidoreductase</keyword>
<dbReference type="Pfam" id="PF01593">
    <property type="entry name" value="Amino_oxidase"/>
    <property type="match status" value="1"/>
</dbReference>
<proteinExistence type="inferred from homology"/>